<comment type="similarity">
    <text evidence="1">Belongs to the UPF0340 family.</text>
</comment>
<dbReference type="Pfam" id="PF04260">
    <property type="entry name" value="DUF436"/>
    <property type="match status" value="1"/>
</dbReference>
<organism evidence="2 3">
    <name type="scientific">Treponema berlinense</name>
    <dbReference type="NCBI Taxonomy" id="225004"/>
    <lineage>
        <taxon>Bacteria</taxon>
        <taxon>Pseudomonadati</taxon>
        <taxon>Spirochaetota</taxon>
        <taxon>Spirochaetia</taxon>
        <taxon>Spirochaetales</taxon>
        <taxon>Treponemataceae</taxon>
        <taxon>Treponema</taxon>
    </lineage>
</organism>
<dbReference type="InterPro" id="IPR006340">
    <property type="entry name" value="DUF436"/>
</dbReference>
<dbReference type="RefSeq" id="WP_078931164.1">
    <property type="nucleotide sequence ID" value="NZ_FUXC01000008.1"/>
</dbReference>
<dbReference type="STRING" id="225004.SAMN02745152_01421"/>
<name>A0A1T4P3F1_9SPIR</name>
<dbReference type="AlphaFoldDB" id="A0A1T4P3F1"/>
<protein>
    <recommendedName>
        <fullName evidence="1">UPF0340 protein SAMN02745152_01421</fullName>
    </recommendedName>
</protein>
<proteinExistence type="inferred from homology"/>
<evidence type="ECO:0000313" key="2">
    <source>
        <dbReference type="EMBL" id="SJZ86150.1"/>
    </source>
</evidence>
<dbReference type="PIRSF" id="PIRSF007510">
    <property type="entry name" value="UCP007510"/>
    <property type="match status" value="1"/>
</dbReference>
<dbReference type="InterPro" id="IPR028345">
    <property type="entry name" value="Antibiotic_NAT-like"/>
</dbReference>
<accession>A0A1T4P3F1</accession>
<evidence type="ECO:0000313" key="3">
    <source>
        <dbReference type="Proteomes" id="UP000190395"/>
    </source>
</evidence>
<keyword evidence="3" id="KW-1185">Reference proteome</keyword>
<dbReference type="GeneID" id="303367654"/>
<evidence type="ECO:0000256" key="1">
    <source>
        <dbReference type="HAMAP-Rule" id="MF_00800"/>
    </source>
</evidence>
<dbReference type="Proteomes" id="UP000190395">
    <property type="component" value="Unassembled WGS sequence"/>
</dbReference>
<dbReference type="Gene3D" id="3.40.50.10360">
    <property type="entry name" value="Hypothetical protein TT1679"/>
    <property type="match status" value="1"/>
</dbReference>
<gene>
    <name evidence="2" type="ORF">SAMN02745152_01421</name>
</gene>
<dbReference type="EMBL" id="FUXC01000008">
    <property type="protein sequence ID" value="SJZ86150.1"/>
    <property type="molecule type" value="Genomic_DNA"/>
</dbReference>
<dbReference type="SUPFAM" id="SSF110710">
    <property type="entry name" value="TTHA0583/YokD-like"/>
    <property type="match status" value="1"/>
</dbReference>
<dbReference type="HAMAP" id="MF_00800">
    <property type="entry name" value="UPF0340"/>
    <property type="match status" value="1"/>
</dbReference>
<reference evidence="2 3" key="1">
    <citation type="submission" date="2017-02" db="EMBL/GenBank/DDBJ databases">
        <authorList>
            <person name="Peterson S.W."/>
        </authorList>
    </citation>
    <scope>NUCLEOTIDE SEQUENCE [LARGE SCALE GENOMIC DNA]</scope>
    <source>
        <strain evidence="2 3">ATCC BAA-909</strain>
    </source>
</reference>
<sequence length="194" mass="20843">MNQNENKTTTVESLSEISAQLEKIITDLLASHPQKKGSVFVIGCSTSEVTGGSIGKNSSEETGKTIFETANRVLSSKGIFLACQCCEHLNRALVVERECAEKFGLEEVCVVPWIHGGGSFATAAYYGFKEPVVVEHVKAAAGLDIGSTLIGMHIKEVAVPVHPEQKFIGKAYVTAAYSRPKLIGGERAHYTAED</sequence>
<dbReference type="NCBIfam" id="TIGR01440">
    <property type="entry name" value="TIGR01440 family protein"/>
    <property type="match status" value="1"/>
</dbReference>